<name>A0A1H7WY85_STIAU</name>
<evidence type="ECO:0000313" key="2">
    <source>
        <dbReference type="Proteomes" id="UP000182719"/>
    </source>
</evidence>
<dbReference type="InterPro" id="IPR036291">
    <property type="entry name" value="NAD(P)-bd_dom_sf"/>
</dbReference>
<evidence type="ECO:0000313" key="1">
    <source>
        <dbReference type="EMBL" id="SEM26381.1"/>
    </source>
</evidence>
<accession>A0A1H7WY85</accession>
<reference evidence="2" key="1">
    <citation type="submission" date="2016-10" db="EMBL/GenBank/DDBJ databases">
        <authorList>
            <person name="Varghese N."/>
            <person name="Submissions S."/>
        </authorList>
    </citation>
    <scope>NUCLEOTIDE SEQUENCE [LARGE SCALE GENOMIC DNA]</scope>
    <source>
        <strain evidence="2">DSM 17044</strain>
    </source>
</reference>
<dbReference type="Proteomes" id="UP000182719">
    <property type="component" value="Unassembled WGS sequence"/>
</dbReference>
<gene>
    <name evidence="1" type="ORF">SAMN05444354_11410</name>
</gene>
<dbReference type="Gene3D" id="3.40.50.720">
    <property type="entry name" value="NAD(P)-binding Rossmann-like Domain"/>
    <property type="match status" value="1"/>
</dbReference>
<dbReference type="AlphaFoldDB" id="A0A1H7WY85"/>
<proteinExistence type="predicted"/>
<organism evidence="1 2">
    <name type="scientific">Stigmatella aurantiaca</name>
    <dbReference type="NCBI Taxonomy" id="41"/>
    <lineage>
        <taxon>Bacteria</taxon>
        <taxon>Pseudomonadati</taxon>
        <taxon>Myxococcota</taxon>
        <taxon>Myxococcia</taxon>
        <taxon>Myxococcales</taxon>
        <taxon>Cystobacterineae</taxon>
        <taxon>Archangiaceae</taxon>
        <taxon>Stigmatella</taxon>
    </lineage>
</organism>
<sequence length="158" mass="17344">MALTVVCPGLVETNIVRPGRAVSDAQRKAEAHFITGRAIPAEQVVRRVVQGIQSQSAQVLVGLDYHLVDWMARLSPWLSQVVTARLSQRMPLLDRAPQKSRMRSASSACSTNWFTLPCSSEMRRLRATSAASTVSSVFHWRSTASSSLGMALLYSAEK</sequence>
<protein>
    <submittedName>
        <fullName evidence="1">Uncharacterized protein</fullName>
    </submittedName>
</protein>
<keyword evidence="2" id="KW-1185">Reference proteome</keyword>
<dbReference type="EMBL" id="FOAP01000014">
    <property type="protein sequence ID" value="SEM26381.1"/>
    <property type="molecule type" value="Genomic_DNA"/>
</dbReference>
<dbReference type="SUPFAM" id="SSF51735">
    <property type="entry name" value="NAD(P)-binding Rossmann-fold domains"/>
    <property type="match status" value="1"/>
</dbReference>